<dbReference type="GeneID" id="37031821"/>
<evidence type="ECO:0000313" key="3">
    <source>
        <dbReference type="Proteomes" id="UP000245884"/>
    </source>
</evidence>
<evidence type="ECO:0000313" key="2">
    <source>
        <dbReference type="EMBL" id="PWN24546.1"/>
    </source>
</evidence>
<dbReference type="EMBL" id="KZ819680">
    <property type="protein sequence ID" value="PWN24546.1"/>
    <property type="molecule type" value="Genomic_DNA"/>
</dbReference>
<accession>A0A316UH18</accession>
<gene>
    <name evidence="2" type="ORF">BDZ90DRAFT_99269</name>
</gene>
<dbReference type="AlphaFoldDB" id="A0A316UH18"/>
<protein>
    <submittedName>
        <fullName evidence="2">Uncharacterized protein</fullName>
    </submittedName>
</protein>
<reference evidence="2 3" key="1">
    <citation type="journal article" date="2018" name="Mol. Biol. Evol.">
        <title>Broad Genomic Sampling Reveals a Smut Pathogenic Ancestry of the Fungal Clade Ustilaginomycotina.</title>
        <authorList>
            <person name="Kijpornyongpan T."/>
            <person name="Mondo S.J."/>
            <person name="Barry K."/>
            <person name="Sandor L."/>
            <person name="Lee J."/>
            <person name="Lipzen A."/>
            <person name="Pangilinan J."/>
            <person name="LaButti K."/>
            <person name="Hainaut M."/>
            <person name="Henrissat B."/>
            <person name="Grigoriev I.V."/>
            <person name="Spatafora J.W."/>
            <person name="Aime M.C."/>
        </authorList>
    </citation>
    <scope>NUCLEOTIDE SEQUENCE [LARGE SCALE GENOMIC DNA]</scope>
    <source>
        <strain evidence="2 3">MCA 5214</strain>
    </source>
</reference>
<feature type="region of interest" description="Disordered" evidence="1">
    <location>
        <begin position="149"/>
        <end position="175"/>
    </location>
</feature>
<dbReference type="Proteomes" id="UP000245884">
    <property type="component" value="Unassembled WGS sequence"/>
</dbReference>
<keyword evidence="3" id="KW-1185">Reference proteome</keyword>
<evidence type="ECO:0000256" key="1">
    <source>
        <dbReference type="SAM" id="MobiDB-lite"/>
    </source>
</evidence>
<sequence>MRLAGRLAASCSRSADASLCCALPPPATFLSSLRLRKRSRPLLSVPSTRATSERTHARMHALTRLDPSRAHAHAHSHPSPLLLPIRSLASGVFPPCLGLLHRPPPHLVSPGLTSPGLASAALPRSPPSPTPCLRHANLATHRCLRQSTTTLNSGSGLRLEGRLAATQSPRPPNPT</sequence>
<organism evidence="2 3">
    <name type="scientific">Jaminaea rosea</name>
    <dbReference type="NCBI Taxonomy" id="1569628"/>
    <lineage>
        <taxon>Eukaryota</taxon>
        <taxon>Fungi</taxon>
        <taxon>Dikarya</taxon>
        <taxon>Basidiomycota</taxon>
        <taxon>Ustilaginomycotina</taxon>
        <taxon>Exobasidiomycetes</taxon>
        <taxon>Microstromatales</taxon>
        <taxon>Microstromatales incertae sedis</taxon>
        <taxon>Jaminaea</taxon>
    </lineage>
</organism>
<proteinExistence type="predicted"/>
<name>A0A316UH18_9BASI</name>
<dbReference type="RefSeq" id="XP_025359158.1">
    <property type="nucleotide sequence ID" value="XM_025509998.1"/>
</dbReference>